<dbReference type="Proteomes" id="UP000887574">
    <property type="component" value="Unplaced"/>
</dbReference>
<protein>
    <submittedName>
        <fullName evidence="2">Uncharacterized protein</fullName>
    </submittedName>
</protein>
<sequence>MVMEGIDNFRSTKSLSTATKILCHILNHEFQRRLDHAQKLTYTAWLSAIYKDHTKLIFEGAIQVFKQNREVGEKKKRTAKREVSAKVVNIALSIFHVYIALGTHNGNHLEEGNLSSISLCLDNLHEFDADLMSCDSFQLLCSSFHNLLAPAVYNKLRSSISQILNSLKEFRNGYVIRKKLIKGVRKKFNEAGSENSEAD</sequence>
<dbReference type="WBParaSite" id="jg196">
    <property type="protein sequence ID" value="jg196"/>
    <property type="gene ID" value="jg196"/>
</dbReference>
<evidence type="ECO:0000313" key="2">
    <source>
        <dbReference type="WBParaSite" id="jg196"/>
    </source>
</evidence>
<name>A0A915DIG4_9BILA</name>
<accession>A0A915DIG4</accession>
<proteinExistence type="predicted"/>
<organism evidence="1 2">
    <name type="scientific">Ditylenchus dipsaci</name>
    <dbReference type="NCBI Taxonomy" id="166011"/>
    <lineage>
        <taxon>Eukaryota</taxon>
        <taxon>Metazoa</taxon>
        <taxon>Ecdysozoa</taxon>
        <taxon>Nematoda</taxon>
        <taxon>Chromadorea</taxon>
        <taxon>Rhabditida</taxon>
        <taxon>Tylenchina</taxon>
        <taxon>Tylenchomorpha</taxon>
        <taxon>Sphaerularioidea</taxon>
        <taxon>Anguinidae</taxon>
        <taxon>Anguininae</taxon>
        <taxon>Ditylenchus</taxon>
    </lineage>
</organism>
<evidence type="ECO:0000313" key="1">
    <source>
        <dbReference type="Proteomes" id="UP000887574"/>
    </source>
</evidence>
<reference evidence="2" key="1">
    <citation type="submission" date="2022-11" db="UniProtKB">
        <authorList>
            <consortium name="WormBaseParasite"/>
        </authorList>
    </citation>
    <scope>IDENTIFICATION</scope>
</reference>
<keyword evidence="1" id="KW-1185">Reference proteome</keyword>
<dbReference type="AlphaFoldDB" id="A0A915DIG4"/>